<evidence type="ECO:0000313" key="2">
    <source>
        <dbReference type="Proteomes" id="UP001620409"/>
    </source>
</evidence>
<accession>A0ABW8IPF7</accession>
<dbReference type="RefSeq" id="WP_380015566.1">
    <property type="nucleotide sequence ID" value="NZ_JADIKI010000023.1"/>
</dbReference>
<protein>
    <submittedName>
        <fullName evidence="1">Uncharacterized protein</fullName>
    </submittedName>
</protein>
<gene>
    <name evidence="1" type="ORF">ISP18_18345</name>
</gene>
<organism evidence="1 2">
    <name type="scientific">Dyella humi</name>
    <dbReference type="NCBI Taxonomy" id="1770547"/>
    <lineage>
        <taxon>Bacteria</taxon>
        <taxon>Pseudomonadati</taxon>
        <taxon>Pseudomonadota</taxon>
        <taxon>Gammaproteobacteria</taxon>
        <taxon>Lysobacterales</taxon>
        <taxon>Rhodanobacteraceae</taxon>
        <taxon>Dyella</taxon>
    </lineage>
</organism>
<proteinExistence type="predicted"/>
<evidence type="ECO:0000313" key="1">
    <source>
        <dbReference type="EMBL" id="MFK2856574.1"/>
    </source>
</evidence>
<keyword evidence="2" id="KW-1185">Reference proteome</keyword>
<dbReference type="EMBL" id="JADIKI010000023">
    <property type="protein sequence ID" value="MFK2856574.1"/>
    <property type="molecule type" value="Genomic_DNA"/>
</dbReference>
<sequence>MEDSLPIWPQHEAFYIQSMLFHTRQACTSINFLESLVSRLSNERKAGFASDFDCSAALDHVQNLVFRAAAVSRYFWPSRKQFEVRGERLRAAFEVKDESALRNRDLRDAAEHFDERLDNYLKAGIVGYVIPEWFGPLQNQEVPTHYFRAYFINTGCLRILDQEFFVQPIAEEIVRVHNLLTSFDENGGRMP</sequence>
<name>A0ABW8IPF7_9GAMM</name>
<dbReference type="Proteomes" id="UP001620409">
    <property type="component" value="Unassembled WGS sequence"/>
</dbReference>
<reference evidence="1 2" key="1">
    <citation type="submission" date="2020-10" db="EMBL/GenBank/DDBJ databases">
        <title>Phylogeny of dyella-like bacteria.</title>
        <authorList>
            <person name="Fu J."/>
        </authorList>
    </citation>
    <scope>NUCLEOTIDE SEQUENCE [LARGE SCALE GENOMIC DNA]</scope>
    <source>
        <strain evidence="1 2">DHG40</strain>
    </source>
</reference>
<comment type="caution">
    <text evidence="1">The sequence shown here is derived from an EMBL/GenBank/DDBJ whole genome shotgun (WGS) entry which is preliminary data.</text>
</comment>